<evidence type="ECO:0000259" key="5">
    <source>
        <dbReference type="Pfam" id="PF16321"/>
    </source>
</evidence>
<reference evidence="7 8" key="1">
    <citation type="journal article" date="2019" name="Appl. Microbiol. Biotechnol.">
        <title>Uncovering carbohydrate metabolism through a genotype-phenotype association study of 56 lactic acid bacteria genomes.</title>
        <authorList>
            <person name="Buron-Moles G."/>
            <person name="Chailyan A."/>
            <person name="Dolejs I."/>
            <person name="Forster J."/>
            <person name="Miks M.H."/>
        </authorList>
    </citation>
    <scope>NUCLEOTIDE SEQUENCE [LARGE SCALE GENOMIC DNA]</scope>
    <source>
        <strain evidence="7 8">ATCC 29644</strain>
    </source>
</reference>
<evidence type="ECO:0000313" key="8">
    <source>
        <dbReference type="Proteomes" id="UP000295257"/>
    </source>
</evidence>
<dbReference type="PANTHER" id="PTHR33231:SF1">
    <property type="entry name" value="30S RIBOSOMAL PROTEIN"/>
    <property type="match status" value="1"/>
</dbReference>
<dbReference type="PANTHER" id="PTHR33231">
    <property type="entry name" value="30S RIBOSOMAL PROTEIN"/>
    <property type="match status" value="1"/>
</dbReference>
<dbReference type="CDD" id="cd00552">
    <property type="entry name" value="RaiA"/>
    <property type="match status" value="1"/>
</dbReference>
<evidence type="ECO:0000256" key="2">
    <source>
        <dbReference type="ARBA" id="ARBA00022845"/>
    </source>
</evidence>
<dbReference type="AlphaFoldDB" id="A0A0H4LAE9"/>
<reference evidence="6" key="3">
    <citation type="journal article" date="2021" name="PeerJ">
        <title>Extensive microbial diversity within the chicken gut microbiome revealed by metagenomics and culture.</title>
        <authorList>
            <person name="Gilroy R."/>
            <person name="Ravi A."/>
            <person name="Getino M."/>
            <person name="Pursley I."/>
            <person name="Horton D.L."/>
            <person name="Alikhan N.F."/>
            <person name="Baker D."/>
            <person name="Gharbi K."/>
            <person name="Hall N."/>
            <person name="Watson M."/>
            <person name="Adriaenssens E.M."/>
            <person name="Foster-Nyarko E."/>
            <person name="Jarju S."/>
            <person name="Secka A."/>
            <person name="Antonio M."/>
            <person name="Oren A."/>
            <person name="Chaudhuri R.R."/>
            <person name="La Ragione R."/>
            <person name="Hildebrand F."/>
            <person name="Pallen M.J."/>
        </authorList>
    </citation>
    <scope>NUCLEOTIDE SEQUENCE</scope>
    <source>
        <strain evidence="6">7886</strain>
    </source>
</reference>
<dbReference type="Gene3D" id="3.30.160.100">
    <property type="entry name" value="Ribosome hibernation promotion factor-like"/>
    <property type="match status" value="1"/>
</dbReference>
<evidence type="ECO:0000313" key="6">
    <source>
        <dbReference type="EMBL" id="HJF87546.1"/>
    </source>
</evidence>
<dbReference type="Gene3D" id="3.30.505.50">
    <property type="entry name" value="Sigma 54 modulation/S30EA ribosomal protein, C-terminal domain"/>
    <property type="match status" value="1"/>
</dbReference>
<dbReference type="RefSeq" id="WP_010020547.1">
    <property type="nucleotide sequence ID" value="NZ_BHYW01000010.1"/>
</dbReference>
<dbReference type="Proteomes" id="UP000295257">
    <property type="component" value="Unassembled WGS sequence"/>
</dbReference>
<dbReference type="NCBIfam" id="TIGR00741">
    <property type="entry name" value="yfiA"/>
    <property type="match status" value="1"/>
</dbReference>
<comment type="subunit">
    <text evidence="3">Interacts with 100S ribosomes.</text>
</comment>
<dbReference type="OrthoDB" id="9794975at2"/>
<dbReference type="GO" id="GO:0022627">
    <property type="term" value="C:cytosolic small ribosomal subunit"/>
    <property type="evidence" value="ECO:0007669"/>
    <property type="project" value="TreeGrafter"/>
</dbReference>
<evidence type="ECO:0000256" key="3">
    <source>
        <dbReference type="HAMAP-Rule" id="MF_00839"/>
    </source>
</evidence>
<name>A0A0H4LAE9_9LACO</name>
<organism evidence="7 8">
    <name type="scientific">Companilactobacillus farciminis</name>
    <dbReference type="NCBI Taxonomy" id="1612"/>
    <lineage>
        <taxon>Bacteria</taxon>
        <taxon>Bacillati</taxon>
        <taxon>Bacillota</taxon>
        <taxon>Bacilli</taxon>
        <taxon>Lactobacillales</taxon>
        <taxon>Lactobacillaceae</taxon>
        <taxon>Companilactobacillus</taxon>
    </lineage>
</organism>
<dbReference type="EMBL" id="PUFN01000019">
    <property type="protein sequence ID" value="TDG71842.1"/>
    <property type="molecule type" value="Genomic_DNA"/>
</dbReference>
<comment type="caution">
    <text evidence="7">The sequence shown here is derived from an EMBL/GenBank/DDBJ whole genome shotgun (WGS) entry which is preliminary data.</text>
</comment>
<dbReference type="GO" id="GO:0043024">
    <property type="term" value="F:ribosomal small subunit binding"/>
    <property type="evidence" value="ECO:0007669"/>
    <property type="project" value="TreeGrafter"/>
</dbReference>
<keyword evidence="2 3" id="KW-0810">Translation regulation</keyword>
<dbReference type="STRING" id="1612.ABB44_07400"/>
<dbReference type="InterPro" id="IPR050574">
    <property type="entry name" value="HPF/YfiA_ribosome-assoc"/>
</dbReference>
<dbReference type="HAMAP" id="MF_00839">
    <property type="entry name" value="HPF"/>
    <property type="match status" value="1"/>
</dbReference>
<feature type="region of interest" description="Disordered" evidence="4">
    <location>
        <begin position="103"/>
        <end position="122"/>
    </location>
</feature>
<evidence type="ECO:0000256" key="4">
    <source>
        <dbReference type="SAM" id="MobiDB-lite"/>
    </source>
</evidence>
<reference evidence="6" key="4">
    <citation type="submission" date="2021-09" db="EMBL/GenBank/DDBJ databases">
        <authorList>
            <person name="Gilroy R."/>
        </authorList>
    </citation>
    <scope>NUCLEOTIDE SEQUENCE</scope>
    <source>
        <strain evidence="6">7886</strain>
    </source>
</reference>
<dbReference type="Proteomes" id="UP000747013">
    <property type="component" value="Unassembled WGS sequence"/>
</dbReference>
<dbReference type="Pfam" id="PF16321">
    <property type="entry name" value="Ribosom_S30AE_C"/>
    <property type="match status" value="1"/>
</dbReference>
<keyword evidence="1 3" id="KW-0963">Cytoplasm</keyword>
<evidence type="ECO:0000256" key="1">
    <source>
        <dbReference type="ARBA" id="ARBA00022490"/>
    </source>
</evidence>
<evidence type="ECO:0000313" key="7">
    <source>
        <dbReference type="EMBL" id="TDG71842.1"/>
    </source>
</evidence>
<dbReference type="GO" id="GO:0045900">
    <property type="term" value="P:negative regulation of translational elongation"/>
    <property type="evidence" value="ECO:0007669"/>
    <property type="project" value="TreeGrafter"/>
</dbReference>
<comment type="function">
    <text evidence="3">Required for dimerization of active 70S ribosomes into 100S ribosomes in stationary phase; 100S ribosomes are translationally inactive and sometimes present during exponential growth.</text>
</comment>
<protein>
    <recommendedName>
        <fullName evidence="3">Ribosome hibernation promoting factor</fullName>
        <shortName evidence="3">HPF</shortName>
    </recommendedName>
</protein>
<accession>A0A0H4LAE9</accession>
<dbReference type="InterPro" id="IPR032528">
    <property type="entry name" value="Ribosom_S30AE_C"/>
</dbReference>
<keyword evidence="8" id="KW-1185">Reference proteome</keyword>
<dbReference type="EMBL" id="DYWC01000207">
    <property type="protein sequence ID" value="HJF87546.1"/>
    <property type="molecule type" value="Genomic_DNA"/>
</dbReference>
<feature type="domain" description="Sigma 54 modulation/S30EA ribosomal protein C-terminal" evidence="5">
    <location>
        <begin position="122"/>
        <end position="177"/>
    </location>
</feature>
<dbReference type="InterPro" id="IPR034694">
    <property type="entry name" value="HPF_long/plastid"/>
</dbReference>
<comment type="similarity">
    <text evidence="3">Belongs to the HPF/YfiA ribosome-associated protein family. Long HPF subfamily.</text>
</comment>
<comment type="subcellular location">
    <subcellularLocation>
        <location evidence="3">Cytoplasm</location>
    </subcellularLocation>
</comment>
<dbReference type="InterPro" id="IPR003489">
    <property type="entry name" value="RHF/RaiA"/>
</dbReference>
<dbReference type="FunFam" id="3.30.505.50:FF:000001">
    <property type="entry name" value="Ribosome hibernation promoting factor"/>
    <property type="match status" value="1"/>
</dbReference>
<proteinExistence type="inferred from homology"/>
<dbReference type="SUPFAM" id="SSF69754">
    <property type="entry name" value="Ribosome binding protein Y (YfiA homologue)"/>
    <property type="match status" value="1"/>
</dbReference>
<dbReference type="InterPro" id="IPR036567">
    <property type="entry name" value="RHF-like"/>
</dbReference>
<dbReference type="Pfam" id="PF02482">
    <property type="entry name" value="Ribosomal_S30AE"/>
    <property type="match status" value="1"/>
</dbReference>
<sequence>MLTINVRGENIEVTSSIREYVEKRLSKMEKYFSDGSNPIAHVNLKTYPSKGTKVEVTIPLPYITLRAEEVNDDLYAGIDLVVDKLERQVKKFKTRVNRKSREGGSLKDLPLDDITPKDTEEDKSQIVRTKRLSLKPMDAEEAVLQMEMLGHEFFIFEDSETNGASIVYKRNDGKYGLIETNE</sequence>
<dbReference type="InterPro" id="IPR038416">
    <property type="entry name" value="Ribosom_S30AE_C_sf"/>
</dbReference>
<reference evidence="7" key="2">
    <citation type="submission" date="2019-02" db="EMBL/GenBank/DDBJ databases">
        <authorList>
            <person name="Buron G."/>
            <person name="Chaylann A."/>
            <person name="Dolejs I."/>
            <person name="Forster J."/>
            <person name="Miks M.H."/>
        </authorList>
    </citation>
    <scope>NUCLEOTIDE SEQUENCE</scope>
    <source>
        <strain evidence="7">ATCC 29644</strain>
    </source>
</reference>
<gene>
    <name evidence="6" type="primary">raiA</name>
    <name evidence="3" type="synonym">hpf</name>
    <name evidence="7" type="ORF">C5L30_002422</name>
    <name evidence="6" type="ORF">K8V88_08935</name>
</gene>